<name>A0A699K2G5_TANCI</name>
<dbReference type="InterPro" id="IPR036875">
    <property type="entry name" value="Znf_CCHC_sf"/>
</dbReference>
<protein>
    <submittedName>
        <fullName evidence="2">Uncharacterized protein</fullName>
    </submittedName>
</protein>
<dbReference type="GO" id="GO:0003676">
    <property type="term" value="F:nucleic acid binding"/>
    <property type="evidence" value="ECO:0007669"/>
    <property type="project" value="InterPro"/>
</dbReference>
<keyword evidence="1" id="KW-0175">Coiled coil</keyword>
<evidence type="ECO:0000313" key="2">
    <source>
        <dbReference type="EMBL" id="GFA71038.1"/>
    </source>
</evidence>
<dbReference type="AlphaFoldDB" id="A0A699K2G5"/>
<accession>A0A699K2G5</accession>
<sequence>PDIETLSMDDLYNNLKVYEAEIKGQLSSGSNSHNVAFVSSKNTNIITEAVNAAHDIPAAGSKEQPFASSYADDVAMITMRVKKFMKRTRRNLNFNGKEPVGFDKIKVKCYNYHRRGHFARECHAPRNQGNRSADNERRVVPVETPASALAVQDGLGGYDWSYQAEEGPTNFSLMAYSSDSTNSSNSEILNQLEESMKEKNDLKEKLTKFEESSKNLTKLINSQMSANDKIGLGYDSQLIENEMPKCEIFETASDSSVSEIDKDNNQAKDRYKVGIGYHAVQPPYTGNYMPPRADISFAGLDDYVFKFKITKTKTSVNENESIAFKSSKEIREEPQTVRSSAPIIKDWESDSEDKCEDKTSTEQEISSNDNSIKLVKCTKNISLKNTQIIIMKTLEKDRILGLIGMV</sequence>
<reference evidence="2" key="1">
    <citation type="journal article" date="2019" name="Sci. Rep.">
        <title>Draft genome of Tanacetum cinerariifolium, the natural source of mosquito coil.</title>
        <authorList>
            <person name="Yamashiro T."/>
            <person name="Shiraishi A."/>
            <person name="Satake H."/>
            <person name="Nakayama K."/>
        </authorList>
    </citation>
    <scope>NUCLEOTIDE SEQUENCE</scope>
</reference>
<evidence type="ECO:0000256" key="1">
    <source>
        <dbReference type="SAM" id="Coils"/>
    </source>
</evidence>
<dbReference type="EMBL" id="BKCJ010473247">
    <property type="protein sequence ID" value="GFA71038.1"/>
    <property type="molecule type" value="Genomic_DNA"/>
</dbReference>
<organism evidence="2">
    <name type="scientific">Tanacetum cinerariifolium</name>
    <name type="common">Dalmatian daisy</name>
    <name type="synonym">Chrysanthemum cinerariifolium</name>
    <dbReference type="NCBI Taxonomy" id="118510"/>
    <lineage>
        <taxon>Eukaryota</taxon>
        <taxon>Viridiplantae</taxon>
        <taxon>Streptophyta</taxon>
        <taxon>Embryophyta</taxon>
        <taxon>Tracheophyta</taxon>
        <taxon>Spermatophyta</taxon>
        <taxon>Magnoliopsida</taxon>
        <taxon>eudicotyledons</taxon>
        <taxon>Gunneridae</taxon>
        <taxon>Pentapetalae</taxon>
        <taxon>asterids</taxon>
        <taxon>campanulids</taxon>
        <taxon>Asterales</taxon>
        <taxon>Asteraceae</taxon>
        <taxon>Asteroideae</taxon>
        <taxon>Anthemideae</taxon>
        <taxon>Anthemidinae</taxon>
        <taxon>Tanacetum</taxon>
    </lineage>
</organism>
<feature type="non-terminal residue" evidence="2">
    <location>
        <position position="1"/>
    </location>
</feature>
<proteinExistence type="predicted"/>
<dbReference type="Gene3D" id="4.10.60.10">
    <property type="entry name" value="Zinc finger, CCHC-type"/>
    <property type="match status" value="1"/>
</dbReference>
<dbReference type="SUPFAM" id="SSF57756">
    <property type="entry name" value="Retrovirus zinc finger-like domains"/>
    <property type="match status" value="1"/>
</dbReference>
<dbReference type="GO" id="GO:0008270">
    <property type="term" value="F:zinc ion binding"/>
    <property type="evidence" value="ECO:0007669"/>
    <property type="project" value="InterPro"/>
</dbReference>
<feature type="coiled-coil region" evidence="1">
    <location>
        <begin position="185"/>
        <end position="219"/>
    </location>
</feature>
<comment type="caution">
    <text evidence="2">The sequence shown here is derived from an EMBL/GenBank/DDBJ whole genome shotgun (WGS) entry which is preliminary data.</text>
</comment>
<gene>
    <name evidence="2" type="ORF">Tci_643010</name>
</gene>